<dbReference type="RefSeq" id="WP_222581639.1">
    <property type="nucleotide sequence ID" value="NZ_JAHVHU010000023.1"/>
</dbReference>
<keyword evidence="1 3" id="KW-0456">Lyase</keyword>
<dbReference type="PANTHER" id="PTHR34183:SF1">
    <property type="entry name" value="ENDOLYTIC PEPTIDOGLYCAN TRANSGLYCOSYLASE RLPA"/>
    <property type="match status" value="1"/>
</dbReference>
<dbReference type="InterPro" id="IPR009009">
    <property type="entry name" value="RlpA-like_DPBB"/>
</dbReference>
<evidence type="ECO:0000313" key="6">
    <source>
        <dbReference type="EMBL" id="MBY5960088.1"/>
    </source>
</evidence>
<dbReference type="GO" id="GO:0071555">
    <property type="term" value="P:cell wall organization"/>
    <property type="evidence" value="ECO:0007669"/>
    <property type="project" value="UniProtKB-KW"/>
</dbReference>
<dbReference type="Proteomes" id="UP000753961">
    <property type="component" value="Unassembled WGS sequence"/>
</dbReference>
<dbReference type="Gene3D" id="2.40.40.10">
    <property type="entry name" value="RlpA-like domain"/>
    <property type="match status" value="1"/>
</dbReference>
<name>A0A953LBT0_9BACT</name>
<dbReference type="InterPro" id="IPR012997">
    <property type="entry name" value="RplA"/>
</dbReference>
<dbReference type="HAMAP" id="MF_02071">
    <property type="entry name" value="RlpA"/>
    <property type="match status" value="1"/>
</dbReference>
<evidence type="ECO:0000259" key="5">
    <source>
        <dbReference type="Pfam" id="PF03330"/>
    </source>
</evidence>
<comment type="similarity">
    <text evidence="3 4">Belongs to the RlpA family.</text>
</comment>
<dbReference type="SUPFAM" id="SSF50685">
    <property type="entry name" value="Barwin-like endoglucanases"/>
    <property type="match status" value="1"/>
</dbReference>
<evidence type="ECO:0000256" key="3">
    <source>
        <dbReference type="HAMAP-Rule" id="MF_02071"/>
    </source>
</evidence>
<evidence type="ECO:0000256" key="2">
    <source>
        <dbReference type="ARBA" id="ARBA00023316"/>
    </source>
</evidence>
<dbReference type="GO" id="GO:0008932">
    <property type="term" value="F:lytic endotransglycosylase activity"/>
    <property type="evidence" value="ECO:0007669"/>
    <property type="project" value="UniProtKB-UniRule"/>
</dbReference>
<dbReference type="EC" id="4.2.2.-" evidence="3"/>
<dbReference type="InterPro" id="IPR036908">
    <property type="entry name" value="RlpA-like_sf"/>
</dbReference>
<evidence type="ECO:0000256" key="1">
    <source>
        <dbReference type="ARBA" id="ARBA00023239"/>
    </source>
</evidence>
<sequence length="152" mass="17331">MQHWFKSGLYGVYAISRRFLLSGLVIMVALSLMDAQTVHAGWASYYHDSLEGNKTASGEIFDQSKFTAAHKTLRFGTWVLVRDLTGDEVVVYINDRLPAHSTRMIDLTTQAAKRLDLIEKGIERVNLQVISTQEAWLWFMRNGFGQLLIAYM</sequence>
<dbReference type="InterPro" id="IPR034718">
    <property type="entry name" value="RlpA"/>
</dbReference>
<organism evidence="6 7">
    <name type="scientific">Membranihabitans marinus</name>
    <dbReference type="NCBI Taxonomy" id="1227546"/>
    <lineage>
        <taxon>Bacteria</taxon>
        <taxon>Pseudomonadati</taxon>
        <taxon>Bacteroidota</taxon>
        <taxon>Saprospiria</taxon>
        <taxon>Saprospirales</taxon>
        <taxon>Saprospiraceae</taxon>
        <taxon>Membranihabitans</taxon>
    </lineage>
</organism>
<proteinExistence type="inferred from homology"/>
<dbReference type="PANTHER" id="PTHR34183">
    <property type="entry name" value="ENDOLYTIC PEPTIDOGLYCAN TRANSGLYCOSYLASE RLPA"/>
    <property type="match status" value="1"/>
</dbReference>
<evidence type="ECO:0000256" key="4">
    <source>
        <dbReference type="RuleBase" id="RU003495"/>
    </source>
</evidence>
<dbReference type="CDD" id="cd22268">
    <property type="entry name" value="DPBB_RlpA-like"/>
    <property type="match status" value="1"/>
</dbReference>
<comment type="caution">
    <text evidence="6">The sequence shown here is derived from an EMBL/GenBank/DDBJ whole genome shotgun (WGS) entry which is preliminary data.</text>
</comment>
<feature type="domain" description="RlpA-like protein double-psi beta-barrel" evidence="5">
    <location>
        <begin position="40"/>
        <end position="126"/>
    </location>
</feature>
<keyword evidence="2 3" id="KW-0961">Cell wall biogenesis/degradation</keyword>
<protein>
    <recommendedName>
        <fullName evidence="3">Probable endolytic peptidoglycan transglycosylase RlpA</fullName>
        <ecNumber evidence="3">4.2.2.-</ecNumber>
    </recommendedName>
</protein>
<dbReference type="AlphaFoldDB" id="A0A953LBT0"/>
<dbReference type="EMBL" id="JAHVHU010000023">
    <property type="protein sequence ID" value="MBY5960088.1"/>
    <property type="molecule type" value="Genomic_DNA"/>
</dbReference>
<evidence type="ECO:0000313" key="7">
    <source>
        <dbReference type="Proteomes" id="UP000753961"/>
    </source>
</evidence>
<reference evidence="6" key="1">
    <citation type="submission" date="2021-06" db="EMBL/GenBank/DDBJ databases">
        <title>44 bacteria genomes isolated from Dapeng, Shenzhen.</title>
        <authorList>
            <person name="Zheng W."/>
            <person name="Yu S."/>
            <person name="Huang Y."/>
        </authorList>
    </citation>
    <scope>NUCLEOTIDE SEQUENCE</scope>
    <source>
        <strain evidence="6">DP5N28-2</strain>
    </source>
</reference>
<comment type="function">
    <text evidence="3">Lytic transglycosylase with a strong preference for naked glycan strands that lack stem peptides.</text>
</comment>
<dbReference type="GO" id="GO:0000270">
    <property type="term" value="P:peptidoglycan metabolic process"/>
    <property type="evidence" value="ECO:0007669"/>
    <property type="project" value="UniProtKB-UniRule"/>
</dbReference>
<keyword evidence="7" id="KW-1185">Reference proteome</keyword>
<accession>A0A953LBT0</accession>
<gene>
    <name evidence="3" type="primary">rlpA</name>
    <name evidence="6" type="ORF">KUV50_18190</name>
</gene>
<dbReference type="NCBIfam" id="TIGR00413">
    <property type="entry name" value="rlpA"/>
    <property type="match status" value="1"/>
</dbReference>
<dbReference type="Pfam" id="PF03330">
    <property type="entry name" value="DPBB_1"/>
    <property type="match status" value="1"/>
</dbReference>